<evidence type="ECO:0000256" key="4">
    <source>
        <dbReference type="ARBA" id="ARBA00023172"/>
    </source>
</evidence>
<evidence type="ECO:0000259" key="7">
    <source>
        <dbReference type="Pfam" id="PF07282"/>
    </source>
</evidence>
<reference evidence="8 9" key="1">
    <citation type="journal article" date="2014" name="Int. J. Syst. Evol. Microbiol.">
        <title>Complete genome sequence of Corynebacterium casei LMG S-19264T (=DSM 44701T), isolated from a smear-ripened cheese.</title>
        <authorList>
            <consortium name="US DOE Joint Genome Institute (JGI-PGF)"/>
            <person name="Walter F."/>
            <person name="Albersmeier A."/>
            <person name="Kalinowski J."/>
            <person name="Ruckert C."/>
        </authorList>
    </citation>
    <scope>NUCLEOTIDE SEQUENCE [LARGE SCALE GENOMIC DNA]</scope>
    <source>
        <strain evidence="8 9">IBRC-M 10912</strain>
    </source>
</reference>
<dbReference type="Pfam" id="PF07282">
    <property type="entry name" value="Cas12f1-like_TNB"/>
    <property type="match status" value="1"/>
</dbReference>
<keyword evidence="4" id="KW-0233">DNA recombination</keyword>
<feature type="compositionally biased region" description="Polar residues" evidence="5">
    <location>
        <begin position="443"/>
        <end position="458"/>
    </location>
</feature>
<evidence type="ECO:0000313" key="9">
    <source>
        <dbReference type="Proteomes" id="UP001595821"/>
    </source>
</evidence>
<comment type="caution">
    <text evidence="8">The sequence shown here is derived from an EMBL/GenBank/DDBJ whole genome shotgun (WGS) entry which is preliminary data.</text>
</comment>
<dbReference type="GO" id="GO:0003677">
    <property type="term" value="F:DNA binding"/>
    <property type="evidence" value="ECO:0007669"/>
    <property type="project" value="UniProtKB-KW"/>
</dbReference>
<dbReference type="EMBL" id="JBHSDJ010000088">
    <property type="protein sequence ID" value="MFC4247678.1"/>
    <property type="molecule type" value="Genomic_DNA"/>
</dbReference>
<dbReference type="GO" id="GO:0006310">
    <property type="term" value="P:DNA recombination"/>
    <property type="evidence" value="ECO:0007669"/>
    <property type="project" value="UniProtKB-KW"/>
</dbReference>
<dbReference type="InterPro" id="IPR010095">
    <property type="entry name" value="Cas12f1-like_TNB"/>
</dbReference>
<feature type="region of interest" description="Disordered" evidence="5">
    <location>
        <begin position="435"/>
        <end position="458"/>
    </location>
</feature>
<comment type="similarity">
    <text evidence="1">In the C-terminal section; belongs to the transposase 35 family.</text>
</comment>
<keyword evidence="2" id="KW-0815">Transposition</keyword>
<evidence type="ECO:0000256" key="1">
    <source>
        <dbReference type="ARBA" id="ARBA00008761"/>
    </source>
</evidence>
<evidence type="ECO:0000313" key="8">
    <source>
        <dbReference type="EMBL" id="MFC4247678.1"/>
    </source>
</evidence>
<dbReference type="GeneID" id="71852745"/>
<dbReference type="AlphaFoldDB" id="A0ABD5P0F6"/>
<feature type="domain" description="Probable transposase IS891/IS1136/IS1341" evidence="6">
    <location>
        <begin position="208"/>
        <end position="313"/>
    </location>
</feature>
<evidence type="ECO:0000256" key="3">
    <source>
        <dbReference type="ARBA" id="ARBA00023125"/>
    </source>
</evidence>
<protein>
    <submittedName>
        <fullName evidence="8">Transposase</fullName>
    </submittedName>
</protein>
<dbReference type="RefSeq" id="WP_246971998.1">
    <property type="nucleotide sequence ID" value="NZ_CP095397.1"/>
</dbReference>
<evidence type="ECO:0000256" key="5">
    <source>
        <dbReference type="SAM" id="MobiDB-lite"/>
    </source>
</evidence>
<evidence type="ECO:0000256" key="2">
    <source>
        <dbReference type="ARBA" id="ARBA00022578"/>
    </source>
</evidence>
<name>A0ABD5P0F6_9EURY</name>
<keyword evidence="3" id="KW-0238">DNA-binding</keyword>
<gene>
    <name evidence="8" type="ORF">ACFOZ7_11975</name>
</gene>
<dbReference type="Pfam" id="PF01385">
    <property type="entry name" value="OrfB_IS605"/>
    <property type="match status" value="1"/>
</dbReference>
<proteinExistence type="inferred from homology"/>
<evidence type="ECO:0000259" key="6">
    <source>
        <dbReference type="Pfam" id="PF01385"/>
    </source>
</evidence>
<organism evidence="8 9">
    <name type="scientific">Natribaculum luteum</name>
    <dbReference type="NCBI Taxonomy" id="1586232"/>
    <lineage>
        <taxon>Archaea</taxon>
        <taxon>Methanobacteriati</taxon>
        <taxon>Methanobacteriota</taxon>
        <taxon>Stenosarchaea group</taxon>
        <taxon>Halobacteria</taxon>
        <taxon>Halobacteriales</taxon>
        <taxon>Natrialbaceae</taxon>
        <taxon>Natribaculum</taxon>
    </lineage>
</organism>
<sequence>MTTLPYSAKQVASNSPVKTVKHGEATSDFSTTLLWRRLLIQFPVVGSSQDLSARATEMQVRDLLHSLQNRGTAPHQQCATQERLNKYHDKTSTTITEKPSPPGYWGNRENGYELHGLVRNDLYTFDWNEKQSTLEFGVGKALKEKYGLGGRERLTLEVRGNPQWSGDDARLELVYDEAADVLRVTHPVRIRPDNIQKQRLDAFTHTLDSENMTHEAAIDIGANNTLTIVTTTGETAVYHARPEFERFHTVTEVIAELQSQLPDDQYTSKRIQRVYDERGEKRDHSRDAAVKHAADWLLERHVDTVYVGDLTDVLDTHWSAEVNEKTHSFWSHRQLVDRIELTFGDVGITVEEVSEADSSSQCPECGSSDVGRDGDSFRCHDCELDAHSDVVGAWNVLRSEVGPMARPAALSAERDRDAPESGAYWEWNGHDWIPASFGEQSCPGDQTSVGKPVSSQPG</sequence>
<accession>A0ABD5P0F6</accession>
<dbReference type="InterPro" id="IPR001959">
    <property type="entry name" value="Transposase"/>
</dbReference>
<dbReference type="GO" id="GO:0032196">
    <property type="term" value="P:transposition"/>
    <property type="evidence" value="ECO:0007669"/>
    <property type="project" value="UniProtKB-KW"/>
</dbReference>
<feature type="domain" description="Cas12f1-like TNB" evidence="7">
    <location>
        <begin position="332"/>
        <end position="396"/>
    </location>
</feature>
<dbReference type="Proteomes" id="UP001595821">
    <property type="component" value="Unassembled WGS sequence"/>
</dbReference>